<sequence>MLAVSCNYLQAQTWNTAGNAGTNPATDFIGTTDNQPLIFKTNGSEKMKLSPTGRLVFYNINAQTWEKNLYVGGGNENVAGSGNVSVGLGAMSSNISGGGNTTLGFNTMTNSTTGSLNTALGINSMQFSITGSNNVGVGHNTLGGMVAGEYNTAVGFSAMRTWGSTASVPLVGNTAIGNSALMDINNGSYNTIMGHNSFLRTVNASYNVVIGANIAPLVNNANSNIYIGNNIAAVGTSPSNELNIGNWIVGNNGTIGIGEFTSLLPANGVSSDGQKYKLFVKDGIRTEKVKVDIASANNWADYVFKKDYPLMSLSEVEKHIRNKGHLPNIPSASEVVKNGVDLGEMNSRLLEKIEELTLYSIEQEKKLKDQEDKNSKQQAVIDDLVQRMVTIENNQRQR</sequence>
<accession>A0A3G6RP24</accession>
<proteinExistence type="predicted"/>
<dbReference type="Proteomes" id="UP000279972">
    <property type="component" value="Chromosome"/>
</dbReference>
<evidence type="ECO:0000313" key="2">
    <source>
        <dbReference type="EMBL" id="PNW11164.1"/>
    </source>
</evidence>
<name>A0A3G6RP24_CHRLC</name>
<keyword evidence="4" id="KW-1185">Reference proteome</keyword>
<evidence type="ECO:0000313" key="4">
    <source>
        <dbReference type="Proteomes" id="UP000279972"/>
    </source>
</evidence>
<organism evidence="2 3">
    <name type="scientific">Chryseobacterium lactis</name>
    <dbReference type="NCBI Taxonomy" id="1241981"/>
    <lineage>
        <taxon>Bacteria</taxon>
        <taxon>Pseudomonadati</taxon>
        <taxon>Bacteroidota</taxon>
        <taxon>Flavobacteriia</taxon>
        <taxon>Flavobacteriales</taxon>
        <taxon>Weeksellaceae</taxon>
        <taxon>Chryseobacterium group</taxon>
        <taxon>Chryseobacterium</taxon>
    </lineage>
</organism>
<reference evidence="2 3" key="1">
    <citation type="submission" date="2018-01" db="EMBL/GenBank/DDBJ databases">
        <title>Draft genome sequences of Chryseobacterium lactis NCTC11390, Chryseobacterium oncorhynchi 701B-08, and Chryseobacterium viscerum 687B-08.</title>
        <authorList>
            <person name="Jeong J.-J."/>
            <person name="Lee Y.J."/>
            <person name="Park B."/>
            <person name="Choi I.-G."/>
            <person name="Kim K.D."/>
        </authorList>
    </citation>
    <scope>NUCLEOTIDE SEQUENCE [LARGE SCALE GENOMIC DNA]</scope>
    <source>
        <strain evidence="2 3">NCTC11390</strain>
    </source>
</reference>
<dbReference type="EMBL" id="PPEH01000015">
    <property type="protein sequence ID" value="PNW11164.1"/>
    <property type="molecule type" value="Genomic_DNA"/>
</dbReference>
<dbReference type="Proteomes" id="UP000236262">
    <property type="component" value="Unassembled WGS sequence"/>
</dbReference>
<evidence type="ECO:0000313" key="3">
    <source>
        <dbReference type="Proteomes" id="UP000236262"/>
    </source>
</evidence>
<dbReference type="AlphaFoldDB" id="A0A3G6RP24"/>
<dbReference type="KEGG" id="clac:EG342_15760"/>
<evidence type="ECO:0000313" key="1">
    <source>
        <dbReference type="EMBL" id="AZA83241.1"/>
    </source>
</evidence>
<evidence type="ECO:0008006" key="5">
    <source>
        <dbReference type="Google" id="ProtNLM"/>
    </source>
</evidence>
<protein>
    <recommendedName>
        <fullName evidence="5">TMF family protein</fullName>
    </recommendedName>
</protein>
<reference evidence="1 4" key="2">
    <citation type="submission" date="2018-11" db="EMBL/GenBank/DDBJ databases">
        <title>Proposal to divide the Flavobacteriaceae and reorganize its genera based on Amino Acid Identity values calculated from whole genome sequences.</title>
        <authorList>
            <person name="Nicholson A.C."/>
            <person name="Gulvik C.A."/>
            <person name="Whitney A.M."/>
            <person name="Humrighouse B.W."/>
            <person name="Bell M."/>
            <person name="Holmes B."/>
            <person name="Steigerwalt A.G."/>
            <person name="Villarma A."/>
            <person name="Sheth M."/>
            <person name="Batra D."/>
            <person name="Pryor J."/>
            <person name="Bernardet J.-F."/>
            <person name="Hugo C."/>
            <person name="Kampfer P."/>
            <person name="Newman J."/>
            <person name="McQuiston J.R."/>
        </authorList>
    </citation>
    <scope>NUCLEOTIDE SEQUENCE [LARGE SCALE GENOMIC DNA]</scope>
    <source>
        <strain evidence="1 4">KC_1864</strain>
    </source>
</reference>
<dbReference type="EMBL" id="CP033924">
    <property type="protein sequence ID" value="AZA83241.1"/>
    <property type="molecule type" value="Genomic_DNA"/>
</dbReference>
<gene>
    <name evidence="2" type="ORF">C1637_24110</name>
    <name evidence="1" type="ORF">EG342_15760</name>
</gene>